<evidence type="ECO:0000259" key="2">
    <source>
        <dbReference type="Pfam" id="PF20241"/>
    </source>
</evidence>
<reference evidence="4" key="1">
    <citation type="journal article" date="2012" name="Nat. Biotechnol.">
        <title>Reference genome sequence of the model plant Setaria.</title>
        <authorList>
            <person name="Bennetzen J.L."/>
            <person name="Schmutz J."/>
            <person name="Wang H."/>
            <person name="Percifield R."/>
            <person name="Hawkins J."/>
            <person name="Pontaroli A.C."/>
            <person name="Estep M."/>
            <person name="Feng L."/>
            <person name="Vaughn J.N."/>
            <person name="Grimwood J."/>
            <person name="Jenkins J."/>
            <person name="Barry K."/>
            <person name="Lindquist E."/>
            <person name="Hellsten U."/>
            <person name="Deshpande S."/>
            <person name="Wang X."/>
            <person name="Wu X."/>
            <person name="Mitros T."/>
            <person name="Triplett J."/>
            <person name="Yang X."/>
            <person name="Ye C.Y."/>
            <person name="Mauro-Herrera M."/>
            <person name="Wang L."/>
            <person name="Li P."/>
            <person name="Sharma M."/>
            <person name="Sharma R."/>
            <person name="Ronald P.C."/>
            <person name="Panaud O."/>
            <person name="Kellogg E.A."/>
            <person name="Brutnell T.P."/>
            <person name="Doust A.N."/>
            <person name="Tuskan G.A."/>
            <person name="Rokhsar D."/>
            <person name="Devos K.M."/>
        </authorList>
    </citation>
    <scope>NUCLEOTIDE SEQUENCE [LARGE SCALE GENOMIC DNA]</scope>
    <source>
        <strain evidence="4">cv. Yugu1</strain>
    </source>
</reference>
<dbReference type="PANTHER" id="PTHR33065">
    <property type="entry name" value="OS07G0486400 PROTEIN"/>
    <property type="match status" value="1"/>
</dbReference>
<dbReference type="Proteomes" id="UP000004995">
    <property type="component" value="Unassembled WGS sequence"/>
</dbReference>
<dbReference type="AlphaFoldDB" id="K3XPL9"/>
<name>K3XPL9_SETIT</name>
<feature type="region of interest" description="Disordered" evidence="1">
    <location>
        <begin position="18"/>
        <end position="44"/>
    </location>
</feature>
<dbReference type="InterPro" id="IPR046533">
    <property type="entry name" value="DUF6598"/>
</dbReference>
<proteinExistence type="predicted"/>
<evidence type="ECO:0000256" key="1">
    <source>
        <dbReference type="SAM" id="MobiDB-lite"/>
    </source>
</evidence>
<dbReference type="Pfam" id="PF20241">
    <property type="entry name" value="DUF6598"/>
    <property type="match status" value="1"/>
</dbReference>
<dbReference type="InParanoid" id="K3XPL9"/>
<accession>K3XPL9</accession>
<evidence type="ECO:0000313" key="3">
    <source>
        <dbReference type="EnsemblPlants" id="KQL08194"/>
    </source>
</evidence>
<feature type="compositionally biased region" description="Basic residues" evidence="1">
    <location>
        <begin position="24"/>
        <end position="36"/>
    </location>
</feature>
<dbReference type="Gramene" id="KQL08194">
    <property type="protein sequence ID" value="KQL08194"/>
    <property type="gene ID" value="SETIT_003847mg"/>
</dbReference>
<dbReference type="EnsemblPlants" id="KQL08194">
    <property type="protein sequence ID" value="KQL08194"/>
    <property type="gene ID" value="SETIT_003847mg"/>
</dbReference>
<protein>
    <recommendedName>
        <fullName evidence="2">DUF6598 domain-containing protein</fullName>
    </recommendedName>
</protein>
<sequence length="182" mass="21377">MAADDCDGLPMYFEDDAEEAAAEKKKRRQQSQKPRGKLPWEDDTPEEKARGELRLAMMEKLFEYDPKMGSGSYTRVWFVDFSTLDIDEENVGYPINVYGTVIVRYRLDMKCIYIFRRNRDNCQLVQSETLIFHIYARSSDQNANVNHYIREFTPLRKGADKLEIMCGVYKLQVEVTWSTFLL</sequence>
<dbReference type="EMBL" id="AGNK02003422">
    <property type="status" value="NOT_ANNOTATED_CDS"/>
    <property type="molecule type" value="Genomic_DNA"/>
</dbReference>
<dbReference type="PANTHER" id="PTHR33065:SF163">
    <property type="entry name" value="OS05G0112700 PROTEIN"/>
    <property type="match status" value="1"/>
</dbReference>
<reference evidence="3" key="2">
    <citation type="submission" date="2018-08" db="UniProtKB">
        <authorList>
            <consortium name="EnsemblPlants"/>
        </authorList>
    </citation>
    <scope>IDENTIFICATION</scope>
    <source>
        <strain evidence="3">Yugu1</strain>
    </source>
</reference>
<feature type="domain" description="DUF6598" evidence="2">
    <location>
        <begin position="82"/>
        <end position="129"/>
    </location>
</feature>
<keyword evidence="4" id="KW-1185">Reference proteome</keyword>
<organism evidence="3 4">
    <name type="scientific">Setaria italica</name>
    <name type="common">Foxtail millet</name>
    <name type="synonym">Panicum italicum</name>
    <dbReference type="NCBI Taxonomy" id="4555"/>
    <lineage>
        <taxon>Eukaryota</taxon>
        <taxon>Viridiplantae</taxon>
        <taxon>Streptophyta</taxon>
        <taxon>Embryophyta</taxon>
        <taxon>Tracheophyta</taxon>
        <taxon>Spermatophyta</taxon>
        <taxon>Magnoliopsida</taxon>
        <taxon>Liliopsida</taxon>
        <taxon>Poales</taxon>
        <taxon>Poaceae</taxon>
        <taxon>PACMAD clade</taxon>
        <taxon>Panicoideae</taxon>
        <taxon>Panicodae</taxon>
        <taxon>Paniceae</taxon>
        <taxon>Cenchrinae</taxon>
        <taxon>Setaria</taxon>
    </lineage>
</organism>
<dbReference type="eggNOG" id="ENOG502R3KI">
    <property type="taxonomic scope" value="Eukaryota"/>
</dbReference>
<evidence type="ECO:0000313" key="4">
    <source>
        <dbReference type="Proteomes" id="UP000004995"/>
    </source>
</evidence>
<dbReference type="OMA" id="DYRCISI"/>
<dbReference type="HOGENOM" id="CLU_127349_0_0_1"/>